<evidence type="ECO:0000313" key="3">
    <source>
        <dbReference type="EMBL" id="SMP72364.1"/>
    </source>
</evidence>
<accession>A0ABY1QLK5</accession>
<dbReference type="InterPro" id="IPR021647">
    <property type="entry name" value="CusF_Ec"/>
</dbReference>
<evidence type="ECO:0000256" key="2">
    <source>
        <dbReference type="SAM" id="SignalP"/>
    </source>
</evidence>
<feature type="compositionally biased region" description="Polar residues" evidence="1">
    <location>
        <begin position="52"/>
        <end position="61"/>
    </location>
</feature>
<name>A0ABY1QLK5_9BURK</name>
<dbReference type="EMBL" id="FXUL01000018">
    <property type="protein sequence ID" value="SMP72364.1"/>
    <property type="molecule type" value="Genomic_DNA"/>
</dbReference>
<proteinExistence type="predicted"/>
<organism evidence="3 4">
    <name type="scientific">Noviherbaspirillum suwonense</name>
    <dbReference type="NCBI Taxonomy" id="1224511"/>
    <lineage>
        <taxon>Bacteria</taxon>
        <taxon>Pseudomonadati</taxon>
        <taxon>Pseudomonadota</taxon>
        <taxon>Betaproteobacteria</taxon>
        <taxon>Burkholderiales</taxon>
        <taxon>Oxalobacteraceae</taxon>
        <taxon>Noviherbaspirillum</taxon>
    </lineage>
</organism>
<evidence type="ECO:0000313" key="4">
    <source>
        <dbReference type="Proteomes" id="UP001158049"/>
    </source>
</evidence>
<dbReference type="Gene3D" id="2.40.50.320">
    <property type="entry name" value="Copper binding periplasmic protein CusF"/>
    <property type="match status" value="1"/>
</dbReference>
<dbReference type="RefSeq" id="WP_283444059.1">
    <property type="nucleotide sequence ID" value="NZ_FXUL01000018.1"/>
</dbReference>
<feature type="signal peptide" evidence="2">
    <location>
        <begin position="1"/>
        <end position="21"/>
    </location>
</feature>
<feature type="chain" id="PRO_5046839084" evidence="2">
    <location>
        <begin position="22"/>
        <end position="134"/>
    </location>
</feature>
<gene>
    <name evidence="3" type="ORF">SAMN06295970_1185</name>
</gene>
<dbReference type="Pfam" id="PF11604">
    <property type="entry name" value="CusF_Ec"/>
    <property type="match status" value="1"/>
</dbReference>
<sequence length="134" mass="14480">MKTFAVASILIALASSNVVFAQDNKMSDMDMKGKKDMDMKSGMEMKNRSTESKSMSDSGTAGQVHKATGIVKSVEPQKGTITLAHGPVESLKWPAMTMGFSVRDKALLKTMSVGKNINVEFVKEGGNYVITEAR</sequence>
<reference evidence="3 4" key="1">
    <citation type="submission" date="2017-05" db="EMBL/GenBank/DDBJ databases">
        <authorList>
            <person name="Varghese N."/>
            <person name="Submissions S."/>
        </authorList>
    </citation>
    <scope>NUCLEOTIDE SEQUENCE [LARGE SCALE GENOMIC DNA]</scope>
    <source>
        <strain evidence="3 4">DSM 26001</strain>
    </source>
</reference>
<keyword evidence="2" id="KW-0732">Signal</keyword>
<feature type="compositionally biased region" description="Basic and acidic residues" evidence="1">
    <location>
        <begin position="42"/>
        <end position="51"/>
    </location>
</feature>
<feature type="region of interest" description="Disordered" evidence="1">
    <location>
        <begin position="42"/>
        <end position="64"/>
    </location>
</feature>
<dbReference type="Proteomes" id="UP001158049">
    <property type="component" value="Unassembled WGS sequence"/>
</dbReference>
<keyword evidence="4" id="KW-1185">Reference proteome</keyword>
<evidence type="ECO:0000256" key="1">
    <source>
        <dbReference type="SAM" id="MobiDB-lite"/>
    </source>
</evidence>
<comment type="caution">
    <text evidence="3">The sequence shown here is derived from an EMBL/GenBank/DDBJ whole genome shotgun (WGS) entry which is preliminary data.</text>
</comment>
<protein>
    <submittedName>
        <fullName evidence="3">Cu(I)/Ag(I) efflux system protein CusF</fullName>
    </submittedName>
</protein>
<dbReference type="InterPro" id="IPR042230">
    <property type="entry name" value="CusF_sf"/>
</dbReference>